<gene>
    <name evidence="2" type="ORF">CEXT_211751</name>
</gene>
<dbReference type="EMBL" id="BPLR01004754">
    <property type="protein sequence ID" value="GIX97222.1"/>
    <property type="molecule type" value="Genomic_DNA"/>
</dbReference>
<comment type="caution">
    <text evidence="2">The sequence shown here is derived from an EMBL/GenBank/DDBJ whole genome shotgun (WGS) entry which is preliminary data.</text>
</comment>
<reference evidence="2 3" key="1">
    <citation type="submission" date="2021-06" db="EMBL/GenBank/DDBJ databases">
        <title>Caerostris extrusa draft genome.</title>
        <authorList>
            <person name="Kono N."/>
            <person name="Arakawa K."/>
        </authorList>
    </citation>
    <scope>NUCLEOTIDE SEQUENCE [LARGE SCALE GENOMIC DNA]</scope>
</reference>
<dbReference type="SUPFAM" id="SSF56672">
    <property type="entry name" value="DNA/RNA polymerases"/>
    <property type="match status" value="1"/>
</dbReference>
<evidence type="ECO:0000313" key="3">
    <source>
        <dbReference type="Proteomes" id="UP001054945"/>
    </source>
</evidence>
<dbReference type="Proteomes" id="UP001054945">
    <property type="component" value="Unassembled WGS sequence"/>
</dbReference>
<organism evidence="2 3">
    <name type="scientific">Caerostris extrusa</name>
    <name type="common">Bark spider</name>
    <name type="synonym">Caerostris bankana</name>
    <dbReference type="NCBI Taxonomy" id="172846"/>
    <lineage>
        <taxon>Eukaryota</taxon>
        <taxon>Metazoa</taxon>
        <taxon>Ecdysozoa</taxon>
        <taxon>Arthropoda</taxon>
        <taxon>Chelicerata</taxon>
        <taxon>Arachnida</taxon>
        <taxon>Araneae</taxon>
        <taxon>Araneomorphae</taxon>
        <taxon>Entelegynae</taxon>
        <taxon>Araneoidea</taxon>
        <taxon>Araneidae</taxon>
        <taxon>Caerostris</taxon>
    </lineage>
</organism>
<evidence type="ECO:0000313" key="2">
    <source>
        <dbReference type="EMBL" id="GIX97222.1"/>
    </source>
</evidence>
<dbReference type="AlphaFoldDB" id="A0AAV4PIQ6"/>
<proteinExistence type="predicted"/>
<accession>A0AAV4PIQ6</accession>
<evidence type="ECO:0000256" key="1">
    <source>
        <dbReference type="SAM" id="MobiDB-lite"/>
    </source>
</evidence>
<sequence length="75" mass="8689">MLEDGVCRLSSSSGFSPLHRLKNKDGTWRPFGGYRAFNAITQTNRYSHILPSRFHSTSRRMYNLFLLRPRSGMPL</sequence>
<feature type="region of interest" description="Disordered" evidence="1">
    <location>
        <begin position="1"/>
        <end position="25"/>
    </location>
</feature>
<dbReference type="InterPro" id="IPR043502">
    <property type="entry name" value="DNA/RNA_pol_sf"/>
</dbReference>
<dbReference type="GO" id="GO:0071897">
    <property type="term" value="P:DNA biosynthetic process"/>
    <property type="evidence" value="ECO:0007669"/>
    <property type="project" value="UniProtKB-ARBA"/>
</dbReference>
<protein>
    <submittedName>
        <fullName evidence="2">Uncharacterized protein</fullName>
    </submittedName>
</protein>
<keyword evidence="3" id="KW-1185">Reference proteome</keyword>
<name>A0AAV4PIQ6_CAEEX</name>
<dbReference type="Gene3D" id="3.10.10.10">
    <property type="entry name" value="HIV Type 1 Reverse Transcriptase, subunit A, domain 1"/>
    <property type="match status" value="1"/>
</dbReference>